<evidence type="ECO:0000256" key="7">
    <source>
        <dbReference type="SAM" id="MobiDB-lite"/>
    </source>
</evidence>
<dbReference type="GO" id="GO:0071555">
    <property type="term" value="P:cell wall organization"/>
    <property type="evidence" value="ECO:0007669"/>
    <property type="project" value="UniProtKB-KW"/>
</dbReference>
<dbReference type="Gene3D" id="3.30.30.80">
    <property type="entry name" value="probable RNA-binding protein from clostridium symbiosum atcc 14940"/>
    <property type="match status" value="1"/>
</dbReference>
<sequence>MIKEAIGVGATVDEARENACRELGVETFETEFEILKMPEKKKLGLFGGSPAKVRVYIVISPVDTAVEYLKNVLDAMGAKNLTVEKHDKEDGVEISIEGEDVGYVIGRRGETLDALQYLTGLVANHVDNNYYRITLNTGNFREKREETLAILGRKLAFKAVKTGSKTSLEPMNPYERRIIHTAVQKVNGAISWSEGENAARHVVIGPDPKAPKPQRRNQRGGKYGQKGRYNKFSGSKRGSFDKKRTDTDKPAVERKPLNEGGATGLYGRIDK</sequence>
<evidence type="ECO:0000313" key="9">
    <source>
        <dbReference type="EMBL" id="HIU49936.1"/>
    </source>
</evidence>
<dbReference type="PROSITE" id="PS51061">
    <property type="entry name" value="R3H"/>
    <property type="match status" value="1"/>
</dbReference>
<evidence type="ECO:0000256" key="2">
    <source>
        <dbReference type="ARBA" id="ARBA00022884"/>
    </source>
</evidence>
<comment type="caution">
    <text evidence="9">The sequence shown here is derived from an EMBL/GenBank/DDBJ whole genome shotgun (WGS) entry which is preliminary data.</text>
</comment>
<dbReference type="InterPro" id="IPR038008">
    <property type="entry name" value="Jag_KH"/>
</dbReference>
<dbReference type="GO" id="GO:0008360">
    <property type="term" value="P:regulation of cell shape"/>
    <property type="evidence" value="ECO:0007669"/>
    <property type="project" value="UniProtKB-KW"/>
</dbReference>
<gene>
    <name evidence="6" type="primary">khpB</name>
    <name evidence="6" type="synonym">eloR</name>
    <name evidence="9" type="ORF">IAD22_02845</name>
</gene>
<dbReference type="Gene3D" id="3.30.300.20">
    <property type="match status" value="1"/>
</dbReference>
<dbReference type="AlphaFoldDB" id="A0A9D1LXS6"/>
<comment type="function">
    <text evidence="6">A probable RNA chaperone. Forms a complex with KhpA which binds to cellular RNA and controls its expression. Plays a role in peptidoglycan (PG) homeostasis and cell length regulation.</text>
</comment>
<evidence type="ECO:0000256" key="4">
    <source>
        <dbReference type="ARBA" id="ARBA00023186"/>
    </source>
</evidence>
<dbReference type="InterPro" id="IPR034079">
    <property type="entry name" value="R3H_KhpB"/>
</dbReference>
<dbReference type="CDD" id="cd02414">
    <property type="entry name" value="KH-II_Jag"/>
    <property type="match status" value="1"/>
</dbReference>
<dbReference type="SUPFAM" id="SSF82708">
    <property type="entry name" value="R3H domain"/>
    <property type="match status" value="1"/>
</dbReference>
<dbReference type="GO" id="GO:0005737">
    <property type="term" value="C:cytoplasm"/>
    <property type="evidence" value="ECO:0007669"/>
    <property type="project" value="UniProtKB-SubCell"/>
</dbReference>
<comment type="similarity">
    <text evidence="6">Belongs to the KhpB RNA-binding protein family.</text>
</comment>
<dbReference type="EMBL" id="DVNG01000037">
    <property type="protein sequence ID" value="HIU49936.1"/>
    <property type="molecule type" value="Genomic_DNA"/>
</dbReference>
<dbReference type="InterPro" id="IPR015946">
    <property type="entry name" value="KH_dom-like_a/b"/>
</dbReference>
<proteinExistence type="inferred from homology"/>
<feature type="compositionally biased region" description="Basic and acidic residues" evidence="7">
    <location>
        <begin position="238"/>
        <end position="257"/>
    </location>
</feature>
<protein>
    <recommendedName>
        <fullName evidence="6">RNA-binding protein KhpB</fullName>
    </recommendedName>
    <alternativeName>
        <fullName evidence="6">RNA-binding protein EloR</fullName>
    </alternativeName>
</protein>
<evidence type="ECO:0000256" key="6">
    <source>
        <dbReference type="HAMAP-Rule" id="MF_00867"/>
    </source>
</evidence>
<feature type="region of interest" description="Disordered" evidence="7">
    <location>
        <begin position="203"/>
        <end position="271"/>
    </location>
</feature>
<dbReference type="InterPro" id="IPR032782">
    <property type="entry name" value="KhpB_N"/>
</dbReference>
<keyword evidence="5 6" id="KW-0961">Cell wall biogenesis/degradation</keyword>
<dbReference type="PROSITE" id="PS50084">
    <property type="entry name" value="KH_TYPE_1"/>
    <property type="match status" value="1"/>
</dbReference>
<name>A0A9D1LXS6_9FIRM</name>
<organism evidence="9 10">
    <name type="scientific">Candidatus Limousia pullorum</name>
    <dbReference type="NCBI Taxonomy" id="2840860"/>
    <lineage>
        <taxon>Bacteria</taxon>
        <taxon>Bacillati</taxon>
        <taxon>Bacillota</taxon>
        <taxon>Clostridia</taxon>
        <taxon>Eubacteriales</taxon>
        <taxon>Oscillospiraceae</taxon>
        <taxon>Oscillospiraceae incertae sedis</taxon>
        <taxon>Candidatus Limousia</taxon>
    </lineage>
</organism>
<dbReference type="Gene3D" id="3.30.1370.50">
    <property type="entry name" value="R3H-like domain"/>
    <property type="match status" value="1"/>
</dbReference>
<keyword evidence="3 6" id="KW-0133">Cell shape</keyword>
<dbReference type="InterPro" id="IPR038247">
    <property type="entry name" value="Jag_N_dom_sf"/>
</dbReference>
<accession>A0A9D1LXS6</accession>
<evidence type="ECO:0000313" key="10">
    <source>
        <dbReference type="Proteomes" id="UP000824118"/>
    </source>
</evidence>
<dbReference type="GO" id="GO:0003723">
    <property type="term" value="F:RNA binding"/>
    <property type="evidence" value="ECO:0007669"/>
    <property type="project" value="UniProtKB-UniRule"/>
</dbReference>
<dbReference type="InterPro" id="IPR039247">
    <property type="entry name" value="KhpB"/>
</dbReference>
<keyword evidence="4 6" id="KW-0143">Chaperone</keyword>
<keyword evidence="2 6" id="KW-0694">RNA-binding</keyword>
<dbReference type="SMART" id="SM01245">
    <property type="entry name" value="Jag_N"/>
    <property type="match status" value="1"/>
</dbReference>
<dbReference type="HAMAP" id="MF_00867">
    <property type="entry name" value="KhpB"/>
    <property type="match status" value="1"/>
</dbReference>
<dbReference type="Pfam" id="PF14804">
    <property type="entry name" value="Jag_N"/>
    <property type="match status" value="1"/>
</dbReference>
<dbReference type="NCBIfam" id="NF041568">
    <property type="entry name" value="Jag_EloR"/>
    <property type="match status" value="1"/>
</dbReference>
<evidence type="ECO:0000256" key="3">
    <source>
        <dbReference type="ARBA" id="ARBA00022960"/>
    </source>
</evidence>
<dbReference type="Proteomes" id="UP000824118">
    <property type="component" value="Unassembled WGS sequence"/>
</dbReference>
<dbReference type="Pfam" id="PF01424">
    <property type="entry name" value="R3H"/>
    <property type="match status" value="1"/>
</dbReference>
<dbReference type="CDD" id="cd02644">
    <property type="entry name" value="R3H_jag"/>
    <property type="match status" value="1"/>
</dbReference>
<evidence type="ECO:0000259" key="8">
    <source>
        <dbReference type="PROSITE" id="PS51061"/>
    </source>
</evidence>
<dbReference type="Pfam" id="PF13083">
    <property type="entry name" value="KH_KhpA-B"/>
    <property type="match status" value="1"/>
</dbReference>
<dbReference type="InterPro" id="IPR036867">
    <property type="entry name" value="R3H_dom_sf"/>
</dbReference>
<comment type="subcellular location">
    <subcellularLocation>
        <location evidence="6">Cytoplasm</location>
    </subcellularLocation>
</comment>
<reference evidence="9" key="2">
    <citation type="journal article" date="2021" name="PeerJ">
        <title>Extensive microbial diversity within the chicken gut microbiome revealed by metagenomics and culture.</title>
        <authorList>
            <person name="Gilroy R."/>
            <person name="Ravi A."/>
            <person name="Getino M."/>
            <person name="Pursley I."/>
            <person name="Horton D.L."/>
            <person name="Alikhan N.F."/>
            <person name="Baker D."/>
            <person name="Gharbi K."/>
            <person name="Hall N."/>
            <person name="Watson M."/>
            <person name="Adriaenssens E.M."/>
            <person name="Foster-Nyarko E."/>
            <person name="Jarju S."/>
            <person name="Secka A."/>
            <person name="Antonio M."/>
            <person name="Oren A."/>
            <person name="Chaudhuri R.R."/>
            <person name="La Ragione R."/>
            <person name="Hildebrand F."/>
            <person name="Pallen M.J."/>
        </authorList>
    </citation>
    <scope>NUCLEOTIDE SEQUENCE</scope>
    <source>
        <strain evidence="9">ChiGjej1B1-1684</strain>
    </source>
</reference>
<dbReference type="InterPro" id="IPR001374">
    <property type="entry name" value="R3H_dom"/>
</dbReference>
<feature type="domain" description="R3H" evidence="8">
    <location>
        <begin position="142"/>
        <end position="208"/>
    </location>
</feature>
<comment type="domain">
    <text evidence="6">Has an N-terminal Jag-N domain and 2 RNA-binding domains (KH and R3H).</text>
</comment>
<evidence type="ECO:0000256" key="5">
    <source>
        <dbReference type="ARBA" id="ARBA00023316"/>
    </source>
</evidence>
<dbReference type="SMART" id="SM00393">
    <property type="entry name" value="R3H"/>
    <property type="match status" value="1"/>
</dbReference>
<keyword evidence="1 6" id="KW-0963">Cytoplasm</keyword>
<dbReference type="PANTHER" id="PTHR35800:SF1">
    <property type="entry name" value="RNA-BINDING PROTEIN KHPB"/>
    <property type="match status" value="1"/>
</dbReference>
<evidence type="ECO:0000256" key="1">
    <source>
        <dbReference type="ARBA" id="ARBA00022490"/>
    </source>
</evidence>
<comment type="subunit">
    <text evidence="6">Forms a complex with KhpA.</text>
</comment>
<dbReference type="PANTHER" id="PTHR35800">
    <property type="entry name" value="PROTEIN JAG"/>
    <property type="match status" value="1"/>
</dbReference>
<dbReference type="GO" id="GO:0009252">
    <property type="term" value="P:peptidoglycan biosynthetic process"/>
    <property type="evidence" value="ECO:0007669"/>
    <property type="project" value="UniProtKB-UniRule"/>
</dbReference>
<reference evidence="9" key="1">
    <citation type="submission" date="2020-10" db="EMBL/GenBank/DDBJ databases">
        <authorList>
            <person name="Gilroy R."/>
        </authorList>
    </citation>
    <scope>NUCLEOTIDE SEQUENCE</scope>
    <source>
        <strain evidence="9">ChiGjej1B1-1684</strain>
    </source>
</reference>
<feature type="region of interest" description="Jag_N domain" evidence="6">
    <location>
        <begin position="6"/>
        <end position="56"/>
    </location>
</feature>